<feature type="transmembrane region" description="Helical" evidence="1">
    <location>
        <begin position="94"/>
        <end position="111"/>
    </location>
</feature>
<sequence length="112" mass="12190">MSPQVTTVLLLTVSNLFMNIAWYGHLKYKAAPLALVIFVAWGIALFEYSLQVPANRIGHQVFSAPQLKGIQETLSILTFFAVSTLWLGEGISPRQLAGFALMIVAAVLIVGD</sequence>
<dbReference type="InterPro" id="IPR007437">
    <property type="entry name" value="DUF486"/>
</dbReference>
<dbReference type="AlphaFoldDB" id="A0A501XLQ1"/>
<protein>
    <submittedName>
        <fullName evidence="2">DMT family protein</fullName>
    </submittedName>
</protein>
<dbReference type="PANTHER" id="PTHR38482:SF1">
    <property type="entry name" value="DMT FAMILY PROTEIN"/>
    <property type="match status" value="1"/>
</dbReference>
<keyword evidence="1" id="KW-0472">Membrane</keyword>
<comment type="caution">
    <text evidence="2">The sequence shown here is derived from an EMBL/GenBank/DDBJ whole genome shotgun (WGS) entry which is preliminary data.</text>
</comment>
<dbReference type="EMBL" id="VFSU01000024">
    <property type="protein sequence ID" value="TPE61223.1"/>
    <property type="molecule type" value="Genomic_DNA"/>
</dbReference>
<organism evidence="2 3">
    <name type="scientific">Sandaracinobacter neustonicus</name>
    <dbReference type="NCBI Taxonomy" id="1715348"/>
    <lineage>
        <taxon>Bacteria</taxon>
        <taxon>Pseudomonadati</taxon>
        <taxon>Pseudomonadota</taxon>
        <taxon>Alphaproteobacteria</taxon>
        <taxon>Sphingomonadales</taxon>
        <taxon>Sphingosinicellaceae</taxon>
        <taxon>Sandaracinobacter</taxon>
    </lineage>
</organism>
<keyword evidence="3" id="KW-1185">Reference proteome</keyword>
<gene>
    <name evidence="2" type="ORF">FJQ54_10075</name>
</gene>
<feature type="transmembrane region" description="Helical" evidence="1">
    <location>
        <begin position="7"/>
        <end position="24"/>
    </location>
</feature>
<dbReference type="Proteomes" id="UP000319897">
    <property type="component" value="Unassembled WGS sequence"/>
</dbReference>
<dbReference type="PANTHER" id="PTHR38482">
    <property type="entry name" value="DMT FAMILY PROTEIN"/>
    <property type="match status" value="1"/>
</dbReference>
<dbReference type="Pfam" id="PF04342">
    <property type="entry name" value="DMT_6"/>
    <property type="match status" value="1"/>
</dbReference>
<evidence type="ECO:0000313" key="2">
    <source>
        <dbReference type="EMBL" id="TPE61223.1"/>
    </source>
</evidence>
<reference evidence="2 3" key="1">
    <citation type="submission" date="2019-06" db="EMBL/GenBank/DDBJ databases">
        <authorList>
            <person name="Lee I."/>
            <person name="Jang G.I."/>
            <person name="Hwang C.Y."/>
        </authorList>
    </citation>
    <scope>NUCLEOTIDE SEQUENCE [LARGE SCALE GENOMIC DNA]</scope>
    <source>
        <strain evidence="2 3">PAMC 28131</strain>
    </source>
</reference>
<evidence type="ECO:0000256" key="1">
    <source>
        <dbReference type="SAM" id="Phobius"/>
    </source>
</evidence>
<dbReference type="OrthoDB" id="9805206at2"/>
<dbReference type="PIRSF" id="PIRSF021239">
    <property type="entry name" value="UCP021239"/>
    <property type="match status" value="1"/>
</dbReference>
<keyword evidence="1" id="KW-1133">Transmembrane helix</keyword>
<name>A0A501XLQ1_9SPHN</name>
<dbReference type="RefSeq" id="WP_140928281.1">
    <property type="nucleotide sequence ID" value="NZ_VFSU01000024.1"/>
</dbReference>
<evidence type="ECO:0000313" key="3">
    <source>
        <dbReference type="Proteomes" id="UP000319897"/>
    </source>
</evidence>
<accession>A0A501XLQ1</accession>
<feature type="transmembrane region" description="Helical" evidence="1">
    <location>
        <begin position="30"/>
        <end position="48"/>
    </location>
</feature>
<proteinExistence type="predicted"/>
<keyword evidence="1" id="KW-0812">Transmembrane</keyword>